<gene>
    <name evidence="4" type="primary">CLR</name>
</gene>
<feature type="compositionally biased region" description="Polar residues" evidence="1">
    <location>
        <begin position="286"/>
        <end position="307"/>
    </location>
</feature>
<keyword evidence="2" id="KW-1133">Transmembrane helix</keyword>
<keyword evidence="2" id="KW-0812">Transmembrane</keyword>
<organism evidence="4">
    <name type="scientific">Argopecten purpuratus</name>
    <name type="common">Chilean northern scallop</name>
    <dbReference type="NCBI Taxonomy" id="228297"/>
    <lineage>
        <taxon>Eukaryota</taxon>
        <taxon>Metazoa</taxon>
        <taxon>Spiralia</taxon>
        <taxon>Lophotrochozoa</taxon>
        <taxon>Mollusca</taxon>
        <taxon>Bivalvia</taxon>
        <taxon>Autobranchia</taxon>
        <taxon>Pteriomorphia</taxon>
        <taxon>Pectinida</taxon>
        <taxon>Pectinoidea</taxon>
        <taxon>Pectinidae</taxon>
        <taxon>Argopecten</taxon>
    </lineage>
</organism>
<dbReference type="InterPro" id="IPR016186">
    <property type="entry name" value="C-type_lectin-like/link_sf"/>
</dbReference>
<dbReference type="Gene3D" id="3.10.100.10">
    <property type="entry name" value="Mannose-Binding Protein A, subunit A"/>
    <property type="match status" value="1"/>
</dbReference>
<dbReference type="PROSITE" id="PS50041">
    <property type="entry name" value="C_TYPE_LECTIN_2"/>
    <property type="match status" value="1"/>
</dbReference>
<keyword evidence="4" id="KW-0430">Lectin</keyword>
<dbReference type="CDD" id="cd00037">
    <property type="entry name" value="CLECT"/>
    <property type="match status" value="1"/>
</dbReference>
<dbReference type="Pfam" id="PF00059">
    <property type="entry name" value="Lectin_C"/>
    <property type="match status" value="1"/>
</dbReference>
<dbReference type="InterPro" id="IPR016187">
    <property type="entry name" value="CTDL_fold"/>
</dbReference>
<reference evidence="4" key="1">
    <citation type="submission" date="2020-03" db="EMBL/GenBank/DDBJ databases">
        <title>Molecular characterization of a membrane bound C-type lectin receptor from the scallop Argopecten purpuratus hemocytes.</title>
        <authorList>
            <person name="Morales-Moya V."/>
            <person name="Stambuk F."/>
            <person name="Guzman F."/>
            <person name="Mercado L."/>
            <person name="Brokordt K."/>
            <person name="Schmitt P."/>
        </authorList>
    </citation>
    <scope>NUCLEOTIDE SEQUENCE</scope>
</reference>
<accession>A0A7D3Q9Z8</accession>
<dbReference type="SMART" id="SM00034">
    <property type="entry name" value="CLECT"/>
    <property type="match status" value="1"/>
</dbReference>
<feature type="region of interest" description="Disordered" evidence="1">
    <location>
        <begin position="279"/>
        <end position="316"/>
    </location>
</feature>
<evidence type="ECO:0000256" key="1">
    <source>
        <dbReference type="SAM" id="MobiDB-lite"/>
    </source>
</evidence>
<dbReference type="InterPro" id="IPR001304">
    <property type="entry name" value="C-type_lectin-like"/>
</dbReference>
<dbReference type="EMBL" id="MT210236">
    <property type="protein sequence ID" value="QKE44326.1"/>
    <property type="molecule type" value="mRNA"/>
</dbReference>
<evidence type="ECO:0000256" key="2">
    <source>
        <dbReference type="SAM" id="Phobius"/>
    </source>
</evidence>
<sequence length="316" mass="35243">MTKGMRGTLSEGRLLTVWTLLVVCMGMVVGQYNFTVFETMYPHEHLEHNCSSIGLQLAKVDSQEKWDQAHDILTHGVRRMPQRDVYIGLYYNASLDKFFWVDGEEMTWTKWYSNEPFNPTLRPCVVMAVDGYLYFRTVDCTYELFYACSKEILPTTTPAPPVTIKMSPSYGNPYEMITGLTIGFLVFGFISALCILMCWCCFFSNAKLRKKLDPVKVATYSVSTARSNKAQSNPRQPAFTKSKTTGYDNPMMAGHGSTVDDFPQKPKTAPTVIGVGAAQFDDIPSKPNSASSGRSVSINDSLPSSKDGSNEAFGFM</sequence>
<dbReference type="SUPFAM" id="SSF56436">
    <property type="entry name" value="C-type lectin-like"/>
    <property type="match status" value="1"/>
</dbReference>
<keyword evidence="2" id="KW-0472">Membrane</keyword>
<name>A0A7D3Q9Z8_ARGPU</name>
<protein>
    <submittedName>
        <fullName evidence="4">C-type lectin receptor</fullName>
    </submittedName>
</protein>
<keyword evidence="4" id="KW-0675">Receptor</keyword>
<dbReference type="GO" id="GO:0030246">
    <property type="term" value="F:carbohydrate binding"/>
    <property type="evidence" value="ECO:0007669"/>
    <property type="project" value="UniProtKB-KW"/>
</dbReference>
<feature type="region of interest" description="Disordered" evidence="1">
    <location>
        <begin position="226"/>
        <end position="247"/>
    </location>
</feature>
<feature type="domain" description="C-type lectin" evidence="3">
    <location>
        <begin position="29"/>
        <end position="149"/>
    </location>
</feature>
<evidence type="ECO:0000313" key="4">
    <source>
        <dbReference type="EMBL" id="QKE44326.1"/>
    </source>
</evidence>
<proteinExistence type="evidence at transcript level"/>
<feature type="transmembrane region" description="Helical" evidence="2">
    <location>
        <begin position="176"/>
        <end position="202"/>
    </location>
</feature>
<dbReference type="AlphaFoldDB" id="A0A7D3Q9Z8"/>
<feature type="transmembrane region" description="Helical" evidence="2">
    <location>
        <begin position="12"/>
        <end position="32"/>
    </location>
</feature>
<evidence type="ECO:0000259" key="3">
    <source>
        <dbReference type="PROSITE" id="PS50041"/>
    </source>
</evidence>